<dbReference type="EMBL" id="VHSG01000037">
    <property type="protein sequence ID" value="TQV66980.1"/>
    <property type="molecule type" value="Genomic_DNA"/>
</dbReference>
<evidence type="ECO:0000256" key="2">
    <source>
        <dbReference type="ARBA" id="ARBA00023015"/>
    </source>
</evidence>
<reference evidence="9 10" key="1">
    <citation type="submission" date="2019-06" db="EMBL/GenBank/DDBJ databases">
        <title>Whole genome sequence for Cellvibrionaceae sp. R142.</title>
        <authorList>
            <person name="Wang G."/>
        </authorList>
    </citation>
    <scope>NUCLEOTIDE SEQUENCE [LARGE SCALE GENOMIC DNA]</scope>
    <source>
        <strain evidence="9 10">R142</strain>
    </source>
</reference>
<dbReference type="AlphaFoldDB" id="A0A545SPS2"/>
<dbReference type="RefSeq" id="WP_142929929.1">
    <property type="nucleotide sequence ID" value="NZ_ML660113.1"/>
</dbReference>
<dbReference type="GO" id="GO:0003677">
    <property type="term" value="F:DNA binding"/>
    <property type="evidence" value="ECO:0007669"/>
    <property type="project" value="UniProtKB-KW"/>
</dbReference>
<dbReference type="OrthoDB" id="6689546at2"/>
<name>A0A545SPS2_9GAMM</name>
<dbReference type="GO" id="GO:0006352">
    <property type="term" value="P:DNA-templated transcription initiation"/>
    <property type="evidence" value="ECO:0007669"/>
    <property type="project" value="InterPro"/>
</dbReference>
<evidence type="ECO:0000256" key="4">
    <source>
        <dbReference type="ARBA" id="ARBA00023125"/>
    </source>
</evidence>
<dbReference type="Gene3D" id="1.10.1740.10">
    <property type="match status" value="1"/>
</dbReference>
<evidence type="ECO:0000256" key="1">
    <source>
        <dbReference type="ARBA" id="ARBA00010641"/>
    </source>
</evidence>
<accession>A0A545SPS2</accession>
<dbReference type="InterPro" id="IPR000838">
    <property type="entry name" value="RNA_pol_sigma70_ECF_CS"/>
</dbReference>
<comment type="caution">
    <text evidence="9">The sequence shown here is derived from an EMBL/GenBank/DDBJ whole genome shotgun (WGS) entry which is preliminary data.</text>
</comment>
<dbReference type="Pfam" id="PF08281">
    <property type="entry name" value="Sigma70_r4_2"/>
    <property type="match status" value="1"/>
</dbReference>
<keyword evidence="4 6" id="KW-0238">DNA-binding</keyword>
<dbReference type="GO" id="GO:0016987">
    <property type="term" value="F:sigma factor activity"/>
    <property type="evidence" value="ECO:0007669"/>
    <property type="project" value="UniProtKB-KW"/>
</dbReference>
<dbReference type="SUPFAM" id="SSF88946">
    <property type="entry name" value="Sigma2 domain of RNA polymerase sigma factors"/>
    <property type="match status" value="1"/>
</dbReference>
<protein>
    <recommendedName>
        <fullName evidence="6">RNA polymerase sigma factor</fullName>
    </recommendedName>
</protein>
<feature type="domain" description="RNA polymerase sigma-70 region 2" evidence="7">
    <location>
        <begin position="22"/>
        <end position="85"/>
    </location>
</feature>
<dbReference type="Pfam" id="PF04542">
    <property type="entry name" value="Sigma70_r2"/>
    <property type="match status" value="1"/>
</dbReference>
<evidence type="ECO:0000259" key="7">
    <source>
        <dbReference type="Pfam" id="PF04542"/>
    </source>
</evidence>
<evidence type="ECO:0000313" key="9">
    <source>
        <dbReference type="EMBL" id="TQV66980.1"/>
    </source>
</evidence>
<dbReference type="InterPro" id="IPR013325">
    <property type="entry name" value="RNA_pol_sigma_r2"/>
</dbReference>
<keyword evidence="5 6" id="KW-0804">Transcription</keyword>
<proteinExistence type="inferred from homology"/>
<dbReference type="InterPro" id="IPR013324">
    <property type="entry name" value="RNA_pol_sigma_r3/r4-like"/>
</dbReference>
<organism evidence="9 10">
    <name type="scientific">Exilibacterium tricleocarpae</name>
    <dbReference type="NCBI Taxonomy" id="2591008"/>
    <lineage>
        <taxon>Bacteria</taxon>
        <taxon>Pseudomonadati</taxon>
        <taxon>Pseudomonadota</taxon>
        <taxon>Gammaproteobacteria</taxon>
        <taxon>Cellvibrionales</taxon>
        <taxon>Cellvibrionaceae</taxon>
        <taxon>Exilibacterium</taxon>
    </lineage>
</organism>
<evidence type="ECO:0000256" key="3">
    <source>
        <dbReference type="ARBA" id="ARBA00023082"/>
    </source>
</evidence>
<dbReference type="InterPro" id="IPR036388">
    <property type="entry name" value="WH-like_DNA-bd_sf"/>
</dbReference>
<evidence type="ECO:0000259" key="8">
    <source>
        <dbReference type="Pfam" id="PF08281"/>
    </source>
</evidence>
<comment type="similarity">
    <text evidence="1 6">Belongs to the sigma-70 factor family. ECF subfamily.</text>
</comment>
<gene>
    <name evidence="9" type="ORF">FKG94_26290</name>
</gene>
<dbReference type="PANTHER" id="PTHR43133:SF63">
    <property type="entry name" value="RNA POLYMERASE SIGMA FACTOR FECI-RELATED"/>
    <property type="match status" value="1"/>
</dbReference>
<dbReference type="Gene3D" id="1.10.10.10">
    <property type="entry name" value="Winged helix-like DNA-binding domain superfamily/Winged helix DNA-binding domain"/>
    <property type="match status" value="1"/>
</dbReference>
<sequence>MAEEKPHKSLDKSSSITEAFIKHESFLKRYLSRFLSRTQDIEDVVQETYLKSYMAEKKREIHSPKAFLFRVARNAALKELTKKSRQIVNYIEDNNTPEPMSDEDSVEDLTLAKQKLGLFCQSALEMTPRCRRVFLMAKVYGFSYKEISAQMDISVSAVEKQVAKGLEICSNYMARMEQLAPKEGAAPGDGTEKTARSANTAVVELFRKKVRGKNDP</sequence>
<evidence type="ECO:0000256" key="5">
    <source>
        <dbReference type="ARBA" id="ARBA00023163"/>
    </source>
</evidence>
<feature type="domain" description="RNA polymerase sigma factor 70 region 4 type 2" evidence="8">
    <location>
        <begin position="125"/>
        <end position="167"/>
    </location>
</feature>
<dbReference type="PROSITE" id="PS01063">
    <property type="entry name" value="SIGMA70_ECF"/>
    <property type="match status" value="1"/>
</dbReference>
<dbReference type="Proteomes" id="UP000319732">
    <property type="component" value="Unassembled WGS sequence"/>
</dbReference>
<keyword evidence="3 6" id="KW-0731">Sigma factor</keyword>
<dbReference type="InterPro" id="IPR007627">
    <property type="entry name" value="RNA_pol_sigma70_r2"/>
</dbReference>
<keyword evidence="2 6" id="KW-0805">Transcription regulation</keyword>
<evidence type="ECO:0000256" key="6">
    <source>
        <dbReference type="RuleBase" id="RU000716"/>
    </source>
</evidence>
<dbReference type="SUPFAM" id="SSF88659">
    <property type="entry name" value="Sigma3 and sigma4 domains of RNA polymerase sigma factors"/>
    <property type="match status" value="1"/>
</dbReference>
<dbReference type="PANTHER" id="PTHR43133">
    <property type="entry name" value="RNA POLYMERASE ECF-TYPE SIGMA FACTO"/>
    <property type="match status" value="1"/>
</dbReference>
<dbReference type="NCBIfam" id="TIGR02937">
    <property type="entry name" value="sigma70-ECF"/>
    <property type="match status" value="1"/>
</dbReference>
<dbReference type="InterPro" id="IPR039425">
    <property type="entry name" value="RNA_pol_sigma-70-like"/>
</dbReference>
<dbReference type="InterPro" id="IPR014284">
    <property type="entry name" value="RNA_pol_sigma-70_dom"/>
</dbReference>
<dbReference type="InterPro" id="IPR013249">
    <property type="entry name" value="RNA_pol_sigma70_r4_t2"/>
</dbReference>
<keyword evidence="10" id="KW-1185">Reference proteome</keyword>
<evidence type="ECO:0000313" key="10">
    <source>
        <dbReference type="Proteomes" id="UP000319732"/>
    </source>
</evidence>